<dbReference type="Gene3D" id="2.40.380.10">
    <property type="entry name" value="FomD-like"/>
    <property type="match status" value="1"/>
</dbReference>
<dbReference type="RefSeq" id="WP_006881973.1">
    <property type="nucleotide sequence ID" value="NZ_AOIU01000005.1"/>
</dbReference>
<dbReference type="InterPro" id="IPR016730">
    <property type="entry name" value="RNA-bd_FAU-1"/>
</dbReference>
<dbReference type="InterPro" id="IPR007295">
    <property type="entry name" value="DUF402"/>
</dbReference>
<proteinExistence type="inferred from homology"/>
<dbReference type="GO" id="GO:0006364">
    <property type="term" value="P:rRNA processing"/>
    <property type="evidence" value="ECO:0007669"/>
    <property type="project" value="UniProtKB-UniRule"/>
</dbReference>
<evidence type="ECO:0000313" key="9">
    <source>
        <dbReference type="EMBL" id="ELZ29603.1"/>
    </source>
</evidence>
<dbReference type="SUPFAM" id="SSF159234">
    <property type="entry name" value="FomD-like"/>
    <property type="match status" value="1"/>
</dbReference>
<feature type="region of interest" description="Disordered" evidence="7">
    <location>
        <begin position="1"/>
        <end position="21"/>
    </location>
</feature>
<dbReference type="Pfam" id="PF04167">
    <property type="entry name" value="DUF402"/>
    <property type="match status" value="1"/>
</dbReference>
<dbReference type="HAMAP" id="MF_01910">
    <property type="entry name" value="RNA_binding_AU_1"/>
    <property type="match status" value="1"/>
</dbReference>
<dbReference type="AlphaFoldDB" id="M0D442"/>
<dbReference type="InterPro" id="IPR050212">
    <property type="entry name" value="Ntdp-like"/>
</dbReference>
<keyword evidence="2 6" id="KW-0540">Nuclease</keyword>
<dbReference type="EC" id="3.1.26.-" evidence="6"/>
<comment type="caution">
    <text evidence="9">The sequence shown here is derived from an EMBL/GenBank/DDBJ whole genome shotgun (WGS) entry which is preliminary data.</text>
</comment>
<organism evidence="9 10">
    <name type="scientific">Halosimplex carlsbadense 2-9-1</name>
    <dbReference type="NCBI Taxonomy" id="797114"/>
    <lineage>
        <taxon>Archaea</taxon>
        <taxon>Methanobacteriati</taxon>
        <taxon>Methanobacteriota</taxon>
        <taxon>Stenosarchaea group</taxon>
        <taxon>Halobacteria</taxon>
        <taxon>Halobacteriales</taxon>
        <taxon>Haloarculaceae</taxon>
        <taxon>Halosimplex</taxon>
    </lineage>
</organism>
<dbReference type="InterPro" id="IPR035930">
    <property type="entry name" value="FomD-like_sf"/>
</dbReference>
<comment type="similarity">
    <text evidence="6">Belongs to the FAU-1 family.</text>
</comment>
<accession>M0D442</accession>
<dbReference type="EMBL" id="AOIU01000005">
    <property type="protein sequence ID" value="ELZ29603.1"/>
    <property type="molecule type" value="Genomic_DNA"/>
</dbReference>
<name>M0D442_9EURY</name>
<feature type="domain" description="DUF402" evidence="8">
    <location>
        <begin position="372"/>
        <end position="509"/>
    </location>
</feature>
<evidence type="ECO:0000256" key="4">
    <source>
        <dbReference type="ARBA" id="ARBA00022801"/>
    </source>
</evidence>
<dbReference type="PANTHER" id="PTHR39159">
    <property type="match status" value="1"/>
</dbReference>
<comment type="function">
    <text evidence="6">Probable RNase involved in rRNA stability through maturation and/or degradation of precursor rRNAs. Binds to RNA in loop regions with AU-rich sequences.</text>
</comment>
<feature type="region of interest" description="Disordered" evidence="7">
    <location>
        <begin position="129"/>
        <end position="164"/>
    </location>
</feature>
<dbReference type="Proteomes" id="UP000011626">
    <property type="component" value="Unassembled WGS sequence"/>
</dbReference>
<dbReference type="PIRSF" id="PIRSF018644">
    <property type="entry name" value="RNA-binding_FAU-1"/>
    <property type="match status" value="1"/>
</dbReference>
<dbReference type="eggNOG" id="arCOG04307">
    <property type="taxonomic scope" value="Archaea"/>
</dbReference>
<dbReference type="GO" id="GO:0016891">
    <property type="term" value="F:RNA endonuclease activity producing 5'-phosphomonoesters, hydrolytic mechanism"/>
    <property type="evidence" value="ECO:0007669"/>
    <property type="project" value="UniProtKB-UniRule"/>
</dbReference>
<evidence type="ECO:0000256" key="7">
    <source>
        <dbReference type="SAM" id="MobiDB-lite"/>
    </source>
</evidence>
<dbReference type="PATRIC" id="fig|797114.5.peg.314"/>
<sequence>MSGDGDAVNADDGDGDAGAAPTVRVRGIYTTALTRLFEDRGLSVVQASPPIRDRFDDEFAVAPAGAAVSTTDDRQGAGIVGDREAVAAALDAARGVDIDALAWRDPTPRGAVYAGEVTETLGSGAVVELGDGATDAPGPEGSEGDGTDDSLPPVAGTDREGFLPYSKTATHVEEGDRLRVQVKEPAAPWGSGRPVLDTTVRVQAGLATLVRGSSPGGNGPELADLLPVDPPEGWGIDWDRAADDADLDALGDALDAVAGRAAALDSAFDDAPDPEEAAPGCYWAGEATVWLWFGRESRFGLDDRRRDVTATMPGHHRTKAATNGASAAVDFVEAVCPDAGTGGETDFPFDAVTRQFGPMEGDSVRIDHGKPDGRMFSLGSGEVTRRDADGTVVVERQMSGRGTYDALGVDQQAGDVAVTKLTEGKWWYPTVYRGEDGEKRGTYVNICTPVEVFPSAVRYVDLHVDVVKHADGRVERVDDDELDAAVAAGHVPEPLAEKARSVASAVENAL</sequence>
<dbReference type="GO" id="GO:0035925">
    <property type="term" value="F:mRNA 3'-UTR AU-rich region binding"/>
    <property type="evidence" value="ECO:0007669"/>
    <property type="project" value="UniProtKB-UniRule"/>
</dbReference>
<keyword evidence="5 6" id="KW-0694">RNA-binding</keyword>
<protein>
    <recommendedName>
        <fullName evidence="6">Probable ribonuclease FAU-1</fullName>
        <ecNumber evidence="6">3.1.26.-</ecNumber>
    </recommendedName>
    <alternativeName>
        <fullName evidence="6">RNA-binding protein FAU-1</fullName>
    </alternativeName>
</protein>
<keyword evidence="4 6" id="KW-0378">Hydrolase</keyword>
<gene>
    <name evidence="6" type="primary">fau-1</name>
    <name evidence="9" type="ORF">C475_01601</name>
</gene>
<dbReference type="STRING" id="797114.C475_01601"/>
<reference evidence="9 10" key="1">
    <citation type="journal article" date="2014" name="PLoS Genet.">
        <title>Phylogenetically driven sequencing of extremely halophilic archaea reveals strategies for static and dynamic osmo-response.</title>
        <authorList>
            <person name="Becker E.A."/>
            <person name="Seitzer P.M."/>
            <person name="Tritt A."/>
            <person name="Larsen D."/>
            <person name="Krusor M."/>
            <person name="Yao A.I."/>
            <person name="Wu D."/>
            <person name="Madern D."/>
            <person name="Eisen J.A."/>
            <person name="Darling A.E."/>
            <person name="Facciotti M.T."/>
        </authorList>
    </citation>
    <scope>NUCLEOTIDE SEQUENCE [LARGE SCALE GENOMIC DNA]</scope>
    <source>
        <strain evidence="9 10">2-9-1</strain>
    </source>
</reference>
<keyword evidence="1 6" id="KW-0698">rRNA processing</keyword>
<evidence type="ECO:0000256" key="5">
    <source>
        <dbReference type="ARBA" id="ARBA00022884"/>
    </source>
</evidence>
<keyword evidence="3 6" id="KW-0255">Endonuclease</keyword>
<evidence type="ECO:0000256" key="6">
    <source>
        <dbReference type="HAMAP-Rule" id="MF_01910"/>
    </source>
</evidence>
<keyword evidence="10" id="KW-1185">Reference proteome</keyword>
<dbReference type="PANTHER" id="PTHR39159:SF1">
    <property type="entry name" value="UPF0374 PROTEIN YGAC"/>
    <property type="match status" value="1"/>
</dbReference>
<evidence type="ECO:0000256" key="3">
    <source>
        <dbReference type="ARBA" id="ARBA00022759"/>
    </source>
</evidence>
<evidence type="ECO:0000313" key="10">
    <source>
        <dbReference type="Proteomes" id="UP000011626"/>
    </source>
</evidence>
<dbReference type="OrthoDB" id="84798at2157"/>
<evidence type="ECO:0000256" key="2">
    <source>
        <dbReference type="ARBA" id="ARBA00022722"/>
    </source>
</evidence>
<evidence type="ECO:0000259" key="8">
    <source>
        <dbReference type="Pfam" id="PF04167"/>
    </source>
</evidence>
<evidence type="ECO:0000256" key="1">
    <source>
        <dbReference type="ARBA" id="ARBA00022552"/>
    </source>
</evidence>